<dbReference type="PANTHER" id="PTHR30146">
    <property type="entry name" value="LACI-RELATED TRANSCRIPTIONAL REPRESSOR"/>
    <property type="match status" value="1"/>
</dbReference>
<dbReference type="Pfam" id="PF13377">
    <property type="entry name" value="Peripla_BP_3"/>
    <property type="match status" value="1"/>
</dbReference>
<evidence type="ECO:0000256" key="2">
    <source>
        <dbReference type="ARBA" id="ARBA00023125"/>
    </source>
</evidence>
<feature type="domain" description="HTH lacI-type" evidence="4">
    <location>
        <begin position="8"/>
        <end position="62"/>
    </location>
</feature>
<dbReference type="CDD" id="cd06267">
    <property type="entry name" value="PBP1_LacI_sugar_binding-like"/>
    <property type="match status" value="1"/>
</dbReference>
<dbReference type="Gene3D" id="3.40.50.2300">
    <property type="match status" value="2"/>
</dbReference>
<dbReference type="PROSITE" id="PS50932">
    <property type="entry name" value="HTH_LACI_2"/>
    <property type="match status" value="1"/>
</dbReference>
<dbReference type="InterPro" id="IPR046335">
    <property type="entry name" value="LacI/GalR-like_sensor"/>
</dbReference>
<dbReference type="GO" id="GO:0003700">
    <property type="term" value="F:DNA-binding transcription factor activity"/>
    <property type="evidence" value="ECO:0007669"/>
    <property type="project" value="TreeGrafter"/>
</dbReference>
<gene>
    <name evidence="5" type="ORF">Aru02nite_04940</name>
</gene>
<keyword evidence="2" id="KW-0238">DNA-binding</keyword>
<dbReference type="Pfam" id="PF00356">
    <property type="entry name" value="LacI"/>
    <property type="match status" value="1"/>
</dbReference>
<evidence type="ECO:0000259" key="4">
    <source>
        <dbReference type="PROSITE" id="PS50932"/>
    </source>
</evidence>
<evidence type="ECO:0000256" key="1">
    <source>
        <dbReference type="ARBA" id="ARBA00023015"/>
    </source>
</evidence>
<dbReference type="PROSITE" id="PS00356">
    <property type="entry name" value="HTH_LACI_1"/>
    <property type="match status" value="1"/>
</dbReference>
<keyword evidence="1" id="KW-0805">Transcription regulation</keyword>
<reference evidence="5" key="1">
    <citation type="submission" date="2021-01" db="EMBL/GenBank/DDBJ databases">
        <title>Whole genome shotgun sequence of Actinocatenispora rupis NBRC 107355.</title>
        <authorList>
            <person name="Komaki H."/>
            <person name="Tamura T."/>
        </authorList>
    </citation>
    <scope>NUCLEOTIDE SEQUENCE</scope>
    <source>
        <strain evidence="5">NBRC 107355</strain>
    </source>
</reference>
<dbReference type="Proteomes" id="UP000612808">
    <property type="component" value="Unassembled WGS sequence"/>
</dbReference>
<accession>A0A8J3NAD8</accession>
<keyword evidence="3" id="KW-0804">Transcription</keyword>
<evidence type="ECO:0000256" key="3">
    <source>
        <dbReference type="ARBA" id="ARBA00023163"/>
    </source>
</evidence>
<evidence type="ECO:0000313" key="6">
    <source>
        <dbReference type="Proteomes" id="UP000612808"/>
    </source>
</evidence>
<dbReference type="InterPro" id="IPR028082">
    <property type="entry name" value="Peripla_BP_I"/>
</dbReference>
<dbReference type="SUPFAM" id="SSF53822">
    <property type="entry name" value="Periplasmic binding protein-like I"/>
    <property type="match status" value="1"/>
</dbReference>
<keyword evidence="6" id="KW-1185">Reference proteome</keyword>
<dbReference type="InterPro" id="IPR010982">
    <property type="entry name" value="Lambda_DNA-bd_dom_sf"/>
</dbReference>
<dbReference type="EMBL" id="BOMB01000001">
    <property type="protein sequence ID" value="GID09605.1"/>
    <property type="molecule type" value="Genomic_DNA"/>
</dbReference>
<dbReference type="Gene3D" id="1.10.260.40">
    <property type="entry name" value="lambda repressor-like DNA-binding domains"/>
    <property type="match status" value="1"/>
</dbReference>
<dbReference type="PANTHER" id="PTHR30146:SF155">
    <property type="entry name" value="ALANINE RACEMASE"/>
    <property type="match status" value="1"/>
</dbReference>
<dbReference type="SMART" id="SM00354">
    <property type="entry name" value="HTH_LACI"/>
    <property type="match status" value="1"/>
</dbReference>
<comment type="caution">
    <text evidence="5">The sequence shown here is derived from an EMBL/GenBank/DDBJ whole genome shotgun (WGS) entry which is preliminary data.</text>
</comment>
<protein>
    <submittedName>
        <fullName evidence="5">LacI family transcriptional regulator</fullName>
    </submittedName>
</protein>
<organism evidence="5 6">
    <name type="scientific">Actinocatenispora rupis</name>
    <dbReference type="NCBI Taxonomy" id="519421"/>
    <lineage>
        <taxon>Bacteria</taxon>
        <taxon>Bacillati</taxon>
        <taxon>Actinomycetota</taxon>
        <taxon>Actinomycetes</taxon>
        <taxon>Micromonosporales</taxon>
        <taxon>Micromonosporaceae</taxon>
        <taxon>Actinocatenispora</taxon>
    </lineage>
</organism>
<proteinExistence type="predicted"/>
<dbReference type="CDD" id="cd01392">
    <property type="entry name" value="HTH_LacI"/>
    <property type="match status" value="1"/>
</dbReference>
<evidence type="ECO:0000313" key="5">
    <source>
        <dbReference type="EMBL" id="GID09605.1"/>
    </source>
</evidence>
<dbReference type="AlphaFoldDB" id="A0A8J3NAD8"/>
<dbReference type="RefSeq" id="WP_203654468.1">
    <property type="nucleotide sequence ID" value="NZ_BAAAZM010000010.1"/>
</dbReference>
<dbReference type="GO" id="GO:0000976">
    <property type="term" value="F:transcription cis-regulatory region binding"/>
    <property type="evidence" value="ECO:0007669"/>
    <property type="project" value="TreeGrafter"/>
</dbReference>
<sequence length="339" mass="35723">MVEPGRRPTIADIAREVGVTKGAVSFALNGRPGVSADTRARILAAAERLGWRPSTVARSLSNLRSGSVGLVVTRPRSLLGVEPFYMRLIAGLERALHADGRSLLLAVTDHPGDAAEIYRAWWSERRVDGLVLTDLRTDDPRLAAVTDLGIPTVALGAPGPLPGLSTVTGDDGPTLRAALDHLAGLGHHRIARVSGPAGFAHAARRHAEFAAAHRTLFGTDPRQAHTRYVADQVLAATRELLDDPEPPTAVVYDSDLMAVTVVGSAAELGVRVPADLAVLAWDDSPLCELVRPRVSAFAHDVDADGATAVSLLIEQLRTGTPGHAELSPRTLTVRGSTAG</sequence>
<dbReference type="InterPro" id="IPR000843">
    <property type="entry name" value="HTH_LacI"/>
</dbReference>
<name>A0A8J3NAD8_9ACTN</name>
<dbReference type="SUPFAM" id="SSF47413">
    <property type="entry name" value="lambda repressor-like DNA-binding domains"/>
    <property type="match status" value="1"/>
</dbReference>